<comment type="subcellular location">
    <subcellularLocation>
        <location evidence="1">Membrane</location>
        <topology evidence="1">Multi-pass membrane protein</topology>
    </subcellularLocation>
</comment>
<reference evidence="7" key="1">
    <citation type="journal article" date="2015" name="Nature">
        <title>Complex archaea that bridge the gap between prokaryotes and eukaryotes.</title>
        <authorList>
            <person name="Spang A."/>
            <person name="Saw J.H."/>
            <person name="Jorgensen S.L."/>
            <person name="Zaremba-Niedzwiedzka K."/>
            <person name="Martijn J."/>
            <person name="Lind A.E."/>
            <person name="van Eijk R."/>
            <person name="Schleper C."/>
            <person name="Guy L."/>
            <person name="Ettema T.J."/>
        </authorList>
    </citation>
    <scope>NUCLEOTIDE SEQUENCE</scope>
</reference>
<feature type="transmembrane region" description="Helical" evidence="6">
    <location>
        <begin position="43"/>
        <end position="64"/>
    </location>
</feature>
<dbReference type="InterPro" id="IPR000175">
    <property type="entry name" value="Na/ntran_symport"/>
</dbReference>
<evidence type="ECO:0000256" key="6">
    <source>
        <dbReference type="SAM" id="Phobius"/>
    </source>
</evidence>
<sequence length="490" mass="54709">MKKRELFASRWGIIFAGLGMAVGTGNIWRFPRIVAQQGGGAFLIPWILFLFLWSIPLLIIEISIGKKTRSGVIGSFGKIIGENYAWMGTFVTFVTTAIMFYYAVVTGWCLKYFLATCFQDLIKKDSLAFWNSFTSSWEPVLFLFAALGIGGFIIHKGVVKGIERVNKILIPALFIILIIACVRSLTLPSAFQGLNFLFSPNFARLADYKVWLNALSQSAWSTGAGWGLILTYAVYSHKKENPVLTATTLGFGNNLASLLAAVAVIPTVFSYFSTQDFSHQKVLEVLQADSQGLTFIWIPNLFSKIPAGSFFLALFFLALSFAAFSSLISMMELDTRILMDAGFSRKKAISLICICAFLLGLPSAISMGFFSNQDWVWGLGLMVSGFFFTIAVLKYGPKKFRQNIISTPGSKVRLNKWFDILVTFLLPLQFLVMLGWWLWKSYSGNPHNWFNITSPNSIGTVLFQWIIALGLFILLNKTIAKKMLSNKNES</sequence>
<comment type="caution">
    <text evidence="7">The sequence shown here is derived from an EMBL/GenBank/DDBJ whole genome shotgun (WGS) entry which is preliminary data.</text>
</comment>
<evidence type="ECO:0000256" key="4">
    <source>
        <dbReference type="ARBA" id="ARBA00022989"/>
    </source>
</evidence>
<feature type="transmembrane region" description="Helical" evidence="6">
    <location>
        <begin position="140"/>
        <end position="159"/>
    </location>
</feature>
<keyword evidence="5 6" id="KW-0472">Membrane</keyword>
<organism evidence="7">
    <name type="scientific">marine sediment metagenome</name>
    <dbReference type="NCBI Taxonomy" id="412755"/>
    <lineage>
        <taxon>unclassified sequences</taxon>
        <taxon>metagenomes</taxon>
        <taxon>ecological metagenomes</taxon>
    </lineage>
</organism>
<dbReference type="SUPFAM" id="SSF161070">
    <property type="entry name" value="SNF-like"/>
    <property type="match status" value="1"/>
</dbReference>
<accession>A0A0F9NR91</accession>
<dbReference type="GO" id="GO:0016020">
    <property type="term" value="C:membrane"/>
    <property type="evidence" value="ECO:0007669"/>
    <property type="project" value="UniProtKB-SubCell"/>
</dbReference>
<dbReference type="CDD" id="cd10336">
    <property type="entry name" value="SLC6sbd_Tyt1-Like"/>
    <property type="match status" value="1"/>
</dbReference>
<dbReference type="PANTHER" id="PTHR42948">
    <property type="entry name" value="TRANSPORTER"/>
    <property type="match status" value="1"/>
</dbReference>
<dbReference type="PANTHER" id="PTHR42948:SF1">
    <property type="entry name" value="TRANSPORTER"/>
    <property type="match status" value="1"/>
</dbReference>
<name>A0A0F9NR91_9ZZZZ</name>
<evidence type="ECO:0000256" key="1">
    <source>
        <dbReference type="ARBA" id="ARBA00004141"/>
    </source>
</evidence>
<dbReference type="InterPro" id="IPR047218">
    <property type="entry name" value="YocR/YhdH-like"/>
</dbReference>
<feature type="transmembrane region" description="Helical" evidence="6">
    <location>
        <begin position="255"/>
        <end position="273"/>
    </location>
</feature>
<evidence type="ECO:0000256" key="3">
    <source>
        <dbReference type="ARBA" id="ARBA00022692"/>
    </source>
</evidence>
<dbReference type="PRINTS" id="PR00176">
    <property type="entry name" value="NANEUSMPORT"/>
</dbReference>
<feature type="transmembrane region" description="Helical" evidence="6">
    <location>
        <begin position="84"/>
        <end position="104"/>
    </location>
</feature>
<evidence type="ECO:0008006" key="8">
    <source>
        <dbReference type="Google" id="ProtNLM"/>
    </source>
</evidence>
<keyword evidence="2" id="KW-0813">Transport</keyword>
<feature type="transmembrane region" description="Helical" evidence="6">
    <location>
        <begin position="211"/>
        <end position="235"/>
    </location>
</feature>
<dbReference type="PROSITE" id="PS50267">
    <property type="entry name" value="NA_NEUROTRAN_SYMP_3"/>
    <property type="match status" value="1"/>
</dbReference>
<gene>
    <name evidence="7" type="ORF">LCGC14_0994410</name>
</gene>
<keyword evidence="4 6" id="KW-1133">Transmembrane helix</keyword>
<protein>
    <recommendedName>
        <fullName evidence="8">Sodium-dependent transporter</fullName>
    </recommendedName>
</protein>
<proteinExistence type="predicted"/>
<feature type="transmembrane region" description="Helical" evidence="6">
    <location>
        <begin position="348"/>
        <end position="369"/>
    </location>
</feature>
<feature type="transmembrane region" description="Helical" evidence="6">
    <location>
        <begin position="12"/>
        <end position="31"/>
    </location>
</feature>
<feature type="transmembrane region" description="Helical" evidence="6">
    <location>
        <begin position="307"/>
        <end position="328"/>
    </location>
</feature>
<dbReference type="AlphaFoldDB" id="A0A0F9NR91"/>
<evidence type="ECO:0000256" key="2">
    <source>
        <dbReference type="ARBA" id="ARBA00022448"/>
    </source>
</evidence>
<dbReference type="Pfam" id="PF00209">
    <property type="entry name" value="SNF"/>
    <property type="match status" value="2"/>
</dbReference>
<feature type="transmembrane region" description="Helical" evidence="6">
    <location>
        <begin position="458"/>
        <end position="475"/>
    </location>
</feature>
<feature type="transmembrane region" description="Helical" evidence="6">
    <location>
        <begin position="417"/>
        <end position="438"/>
    </location>
</feature>
<feature type="transmembrane region" description="Helical" evidence="6">
    <location>
        <begin position="375"/>
        <end position="396"/>
    </location>
</feature>
<dbReference type="InterPro" id="IPR037272">
    <property type="entry name" value="SNS_sf"/>
</dbReference>
<dbReference type="NCBIfam" id="NF037979">
    <property type="entry name" value="Na_transp"/>
    <property type="match status" value="1"/>
</dbReference>
<evidence type="ECO:0000313" key="7">
    <source>
        <dbReference type="EMBL" id="KKN14607.1"/>
    </source>
</evidence>
<evidence type="ECO:0000256" key="5">
    <source>
        <dbReference type="ARBA" id="ARBA00023136"/>
    </source>
</evidence>
<dbReference type="EMBL" id="LAZR01003800">
    <property type="protein sequence ID" value="KKN14607.1"/>
    <property type="molecule type" value="Genomic_DNA"/>
</dbReference>
<feature type="transmembrane region" description="Helical" evidence="6">
    <location>
        <begin position="168"/>
        <end position="191"/>
    </location>
</feature>
<keyword evidence="3 6" id="KW-0812">Transmembrane</keyword>